<feature type="region of interest" description="Disordered" evidence="1">
    <location>
        <begin position="157"/>
        <end position="431"/>
    </location>
</feature>
<feature type="compositionally biased region" description="Polar residues" evidence="1">
    <location>
        <begin position="182"/>
        <end position="194"/>
    </location>
</feature>
<feature type="region of interest" description="Disordered" evidence="1">
    <location>
        <begin position="1"/>
        <end position="134"/>
    </location>
</feature>
<keyword evidence="4" id="KW-1185">Reference proteome</keyword>
<dbReference type="OrthoDB" id="10066081at2759"/>
<feature type="compositionally biased region" description="Polar residues" evidence="1">
    <location>
        <begin position="1"/>
        <end position="31"/>
    </location>
</feature>
<dbReference type="PANTHER" id="PTHR22409">
    <property type="entry name" value="CHROMOSOME 19 OPEN READING FRAME 44"/>
    <property type="match status" value="1"/>
</dbReference>
<evidence type="ECO:0000313" key="4">
    <source>
        <dbReference type="Proteomes" id="UP000887568"/>
    </source>
</evidence>
<accession>A0A914AY08</accession>
<feature type="region of interest" description="Disordered" evidence="1">
    <location>
        <begin position="546"/>
        <end position="680"/>
    </location>
</feature>
<feature type="compositionally biased region" description="Polar residues" evidence="1">
    <location>
        <begin position="564"/>
        <end position="588"/>
    </location>
</feature>
<feature type="compositionally biased region" description="Basic and acidic residues" evidence="1">
    <location>
        <begin position="625"/>
        <end position="635"/>
    </location>
</feature>
<evidence type="ECO:0000313" key="3">
    <source>
        <dbReference type="EnsemblMetazoa" id="XP_038068573.1"/>
    </source>
</evidence>
<feature type="compositionally biased region" description="Basic and acidic residues" evidence="1">
    <location>
        <begin position="33"/>
        <end position="45"/>
    </location>
</feature>
<dbReference type="RefSeq" id="XP_038068572.1">
    <property type="nucleotide sequence ID" value="XM_038212644.1"/>
</dbReference>
<organism evidence="3 4">
    <name type="scientific">Patiria miniata</name>
    <name type="common">Bat star</name>
    <name type="synonym">Asterina miniata</name>
    <dbReference type="NCBI Taxonomy" id="46514"/>
    <lineage>
        <taxon>Eukaryota</taxon>
        <taxon>Metazoa</taxon>
        <taxon>Echinodermata</taxon>
        <taxon>Eleutherozoa</taxon>
        <taxon>Asterozoa</taxon>
        <taxon>Asteroidea</taxon>
        <taxon>Valvatacea</taxon>
        <taxon>Valvatida</taxon>
        <taxon>Asterinidae</taxon>
        <taxon>Patiria</taxon>
    </lineage>
</organism>
<dbReference type="Pfam" id="PF15391">
    <property type="entry name" value="DUF4614"/>
    <property type="match status" value="1"/>
</dbReference>
<dbReference type="InterPro" id="IPR027884">
    <property type="entry name" value="DUF4614"/>
</dbReference>
<dbReference type="EnsemblMetazoa" id="XM_038212644.1">
    <property type="protein sequence ID" value="XP_038068572.1"/>
    <property type="gene ID" value="LOC119737968"/>
</dbReference>
<dbReference type="Proteomes" id="UP000887568">
    <property type="component" value="Unplaced"/>
</dbReference>
<feature type="compositionally biased region" description="Acidic residues" evidence="1">
    <location>
        <begin position="73"/>
        <end position="84"/>
    </location>
</feature>
<protein>
    <recommendedName>
        <fullName evidence="2">DUF4614 domain-containing protein</fullName>
    </recommendedName>
</protein>
<feature type="compositionally biased region" description="Polar residues" evidence="1">
    <location>
        <begin position="121"/>
        <end position="134"/>
    </location>
</feature>
<feature type="domain" description="DUF4614" evidence="2">
    <location>
        <begin position="604"/>
        <end position="778"/>
    </location>
</feature>
<dbReference type="EnsemblMetazoa" id="XM_038212645.1">
    <property type="protein sequence ID" value="XP_038068573.1"/>
    <property type="gene ID" value="LOC119737968"/>
</dbReference>
<reference evidence="3" key="1">
    <citation type="submission" date="2022-11" db="UniProtKB">
        <authorList>
            <consortium name="EnsemblMetazoa"/>
        </authorList>
    </citation>
    <scope>IDENTIFICATION</scope>
</reference>
<evidence type="ECO:0000256" key="1">
    <source>
        <dbReference type="SAM" id="MobiDB-lite"/>
    </source>
</evidence>
<dbReference type="GeneID" id="119737968"/>
<dbReference type="RefSeq" id="XP_038068573.1">
    <property type="nucleotide sequence ID" value="XM_038212645.1"/>
</dbReference>
<name>A0A914AY08_PATMI</name>
<proteinExistence type="predicted"/>
<dbReference type="OMA" id="GIHMVDE"/>
<dbReference type="PANTHER" id="PTHR22409:SF2">
    <property type="entry name" value="CHROMOSOME 19 OPEN READING FRAME 44"/>
    <property type="match status" value="1"/>
</dbReference>
<feature type="compositionally biased region" description="Polar residues" evidence="1">
    <location>
        <begin position="636"/>
        <end position="647"/>
    </location>
</feature>
<evidence type="ECO:0000259" key="2">
    <source>
        <dbReference type="Pfam" id="PF15391"/>
    </source>
</evidence>
<dbReference type="AlphaFoldDB" id="A0A914AY08"/>
<dbReference type="InterPro" id="IPR040120">
    <property type="entry name" value="C19orf44-like"/>
</dbReference>
<sequence>MQRRFSSQSSVLQRAQQQLQGKRISTGSSRGRNGAEERKRDDSDLNVHAYLSKLNQKVSQAGGKQIKTTTGDDLSDLDLSDDNDEHGGREGWTGLSASRFVKKSHSQTLVDSDSVRRRSETLSGGSTLKKSATTPSFLNKSAPVYASAALQKAAQLGAKFAKQKRSADNLPDSESDFDISLSDESGSNVQQKRSISGFKGKVLSGKVNLQSNSSDEPKNDASKFLKKSTKPSFYVGGSDDEDGSDFGRDGNKFLKKSAVSKKPGISQSKTDSEEESGSGFLKKPIKKPQADDAKSSKIKTNNEKFVATHHGYLTSTPKKDPDGNSKLSRKAPSGAKFGLDSDEEDLEDFIKNLTPTSSPEIPPVRDHKPTGKATVIWESQEPSAVKSTPVKRPATPATKKTVFVPRDVDSSSMGSPVADESAQSIADSVNDEDDGNLFSGIHTNIMQLEDLEPFGVITIEASGPLSKPNALAKENYNDNSDHISEHDSIKKDVFVGLQTVDDLLVKKTVQKHDRKRSVRKESVIDSADEIGTEVEHSISEVLSEGTLKRTGSKTPGEVYADDTFVSQTESPSETRTSTKTVPDTNSEFTSEEDTRRRYDSKSQSYSDDFHSHGTDSDVEDFSSDDNSRTRTDSVTHSRSFTSYTESRTVTRSEKTPRKERRKERRKEMTKDAAVQADGATSATHQWLRDLDLSALGTVTGVDPLPVAMHVINPQALEALTSYSPSILAMNQTLLSQLRHTQESIKSSLRLHQSFMENIETDFSYTTLEDTKEFIHRHRRPKLTMEQALAEVRQEMEEGYR</sequence>